<organism evidence="3 4">
    <name type="scientific">Xylanimonas allomyrinae</name>
    <dbReference type="NCBI Taxonomy" id="2509459"/>
    <lineage>
        <taxon>Bacteria</taxon>
        <taxon>Bacillati</taxon>
        <taxon>Actinomycetota</taxon>
        <taxon>Actinomycetes</taxon>
        <taxon>Micrococcales</taxon>
        <taxon>Promicromonosporaceae</taxon>
        <taxon>Xylanimonas</taxon>
    </lineage>
</organism>
<protein>
    <submittedName>
        <fullName evidence="3">Pilus assembly protein</fullName>
    </submittedName>
</protein>
<feature type="transmembrane region" description="Helical" evidence="1">
    <location>
        <begin position="12"/>
        <end position="32"/>
    </location>
</feature>
<dbReference type="EMBL" id="CP035495">
    <property type="protein sequence ID" value="QAY64668.1"/>
    <property type="molecule type" value="Genomic_DNA"/>
</dbReference>
<feature type="domain" description="TadE-like" evidence="2">
    <location>
        <begin position="6"/>
        <end position="48"/>
    </location>
</feature>
<dbReference type="Pfam" id="PF07811">
    <property type="entry name" value="TadE"/>
    <property type="match status" value="1"/>
</dbReference>
<reference evidence="3 4" key="1">
    <citation type="submission" date="2019-01" db="EMBL/GenBank/DDBJ databases">
        <title>Genome sequencing of strain 2JSPR-7.</title>
        <authorList>
            <person name="Heo J."/>
            <person name="Kim S.-J."/>
            <person name="Kim J.-S."/>
            <person name="Hong S.-B."/>
            <person name="Kwon S.-W."/>
        </authorList>
    </citation>
    <scope>NUCLEOTIDE SEQUENCE [LARGE SCALE GENOMIC DNA]</scope>
    <source>
        <strain evidence="3 4">2JSPR-7</strain>
    </source>
</reference>
<keyword evidence="1" id="KW-0472">Membrane</keyword>
<dbReference type="InterPro" id="IPR012495">
    <property type="entry name" value="TadE-like_dom"/>
</dbReference>
<proteinExistence type="predicted"/>
<keyword evidence="4" id="KW-1185">Reference proteome</keyword>
<dbReference type="KEGG" id="xyl:ET495_00805"/>
<accession>A0A4P6F2S8</accession>
<dbReference type="OrthoDB" id="3826566at2"/>
<evidence type="ECO:0000256" key="1">
    <source>
        <dbReference type="SAM" id="Phobius"/>
    </source>
</evidence>
<name>A0A4P6F2S8_9MICO</name>
<sequence length="124" mass="12744">MPGERGSAVAEFTMVAALVVALFLGVVQVALVQHTRSLLIDAAAEGARVAARADRGPADGVARTRALITQSVSARYADDVVASTSMRWGVPVAEMTVRAPLPLVGLLGPSGTVVVTGHALEEAR</sequence>
<dbReference type="Proteomes" id="UP000291758">
    <property type="component" value="Chromosome"/>
</dbReference>
<keyword evidence="1" id="KW-1133">Transmembrane helix</keyword>
<evidence type="ECO:0000313" key="3">
    <source>
        <dbReference type="EMBL" id="QAY64668.1"/>
    </source>
</evidence>
<evidence type="ECO:0000313" key="4">
    <source>
        <dbReference type="Proteomes" id="UP000291758"/>
    </source>
</evidence>
<gene>
    <name evidence="3" type="ORF">ET495_00805</name>
</gene>
<evidence type="ECO:0000259" key="2">
    <source>
        <dbReference type="Pfam" id="PF07811"/>
    </source>
</evidence>
<keyword evidence="1" id="KW-0812">Transmembrane</keyword>
<dbReference type="AlphaFoldDB" id="A0A4P6F2S8"/>